<organism evidence="1 2">
    <name type="scientific">Biomphalaria pfeifferi</name>
    <name type="common">Bloodfluke planorb</name>
    <name type="synonym">Freshwater snail</name>
    <dbReference type="NCBI Taxonomy" id="112525"/>
    <lineage>
        <taxon>Eukaryota</taxon>
        <taxon>Metazoa</taxon>
        <taxon>Spiralia</taxon>
        <taxon>Lophotrochozoa</taxon>
        <taxon>Mollusca</taxon>
        <taxon>Gastropoda</taxon>
        <taxon>Heterobranchia</taxon>
        <taxon>Euthyneura</taxon>
        <taxon>Panpulmonata</taxon>
        <taxon>Hygrophila</taxon>
        <taxon>Lymnaeoidea</taxon>
        <taxon>Planorbidae</taxon>
        <taxon>Biomphalaria</taxon>
    </lineage>
</organism>
<reference evidence="1" key="1">
    <citation type="journal article" date="2023" name="PLoS Negl. Trop. Dis.">
        <title>A genome sequence for Biomphalaria pfeifferi, the major vector snail for the human-infecting parasite Schistosoma mansoni.</title>
        <authorList>
            <person name="Bu L."/>
            <person name="Lu L."/>
            <person name="Laidemitt M.R."/>
            <person name="Zhang S.M."/>
            <person name="Mutuku M."/>
            <person name="Mkoji G."/>
            <person name="Steinauer M."/>
            <person name="Loker E.S."/>
        </authorList>
    </citation>
    <scope>NUCLEOTIDE SEQUENCE</scope>
    <source>
        <strain evidence="1">KasaAsao</strain>
    </source>
</reference>
<evidence type="ECO:0000313" key="1">
    <source>
        <dbReference type="EMBL" id="KAK0057467.1"/>
    </source>
</evidence>
<sequence>MSHVIASFHLRAPQTQSNARGVFHSTKRPISTNSSLAPSHQATGSIDSSDTFCFSVLEDTKLVFTAPSSLFSVFHNSPFPPHITIDTLLAYATATPGVGFATISEDILVNCGAVWVLALITLLCTGAKTWNSSPAPKARRVALGLAATFSTSPFPTNAKIHLLGGKCYPLETRELIS</sequence>
<dbReference type="EMBL" id="JASAOG010000054">
    <property type="protein sequence ID" value="KAK0057467.1"/>
    <property type="molecule type" value="Genomic_DNA"/>
</dbReference>
<gene>
    <name evidence="1" type="ORF">Bpfe_012985</name>
</gene>
<dbReference type="AlphaFoldDB" id="A0AAD8FA82"/>
<accession>A0AAD8FA82</accession>
<comment type="caution">
    <text evidence="1">The sequence shown here is derived from an EMBL/GenBank/DDBJ whole genome shotgun (WGS) entry which is preliminary data.</text>
</comment>
<protein>
    <submittedName>
        <fullName evidence="1">Uncharacterized protein</fullName>
    </submittedName>
</protein>
<evidence type="ECO:0000313" key="2">
    <source>
        <dbReference type="Proteomes" id="UP001233172"/>
    </source>
</evidence>
<name>A0AAD8FA82_BIOPF</name>
<dbReference type="Proteomes" id="UP001233172">
    <property type="component" value="Unassembled WGS sequence"/>
</dbReference>
<keyword evidence="2" id="KW-1185">Reference proteome</keyword>
<reference evidence="1" key="2">
    <citation type="submission" date="2023-04" db="EMBL/GenBank/DDBJ databases">
        <authorList>
            <person name="Bu L."/>
            <person name="Lu L."/>
            <person name="Laidemitt M.R."/>
            <person name="Zhang S.M."/>
            <person name="Mutuku M."/>
            <person name="Mkoji G."/>
            <person name="Steinauer M."/>
            <person name="Loker E.S."/>
        </authorList>
    </citation>
    <scope>NUCLEOTIDE SEQUENCE</scope>
    <source>
        <strain evidence="1">KasaAsao</strain>
        <tissue evidence="1">Whole Snail</tissue>
    </source>
</reference>
<proteinExistence type="predicted"/>